<proteinExistence type="predicted"/>
<comment type="caution">
    <text evidence="1">The sequence shown here is derived from an EMBL/GenBank/DDBJ whole genome shotgun (WGS) entry which is preliminary data.</text>
</comment>
<dbReference type="EMBL" id="JAERQM010000007">
    <property type="protein sequence ID" value="MBU8546196.1"/>
    <property type="molecule type" value="Genomic_DNA"/>
</dbReference>
<dbReference type="InterPro" id="IPR009962">
    <property type="entry name" value="DUF1488"/>
</dbReference>
<name>A0ABS6HBV5_9PROT</name>
<organism evidence="1 2">
    <name type="scientific">Falsiroseomonas oleicola</name>
    <dbReference type="NCBI Taxonomy" id="2801474"/>
    <lineage>
        <taxon>Bacteria</taxon>
        <taxon>Pseudomonadati</taxon>
        <taxon>Pseudomonadota</taxon>
        <taxon>Alphaproteobacteria</taxon>
        <taxon>Acetobacterales</taxon>
        <taxon>Roseomonadaceae</taxon>
        <taxon>Falsiroseomonas</taxon>
    </lineage>
</organism>
<dbReference type="Proteomes" id="UP000689967">
    <property type="component" value="Unassembled WGS sequence"/>
</dbReference>
<protein>
    <submittedName>
        <fullName evidence="1">DUF1488 family protein</fullName>
    </submittedName>
</protein>
<dbReference type="Pfam" id="PF07369">
    <property type="entry name" value="DUF1488"/>
    <property type="match status" value="1"/>
</dbReference>
<reference evidence="1 2" key="1">
    <citation type="submission" date="2021-01" db="EMBL/GenBank/DDBJ databases">
        <title>Roseomonas sp. nov, a bacterium isolated from an oil production mixture in Yumen Oilfield.</title>
        <authorList>
            <person name="Wu D."/>
        </authorList>
    </citation>
    <scope>NUCLEOTIDE SEQUENCE [LARGE SCALE GENOMIC DNA]</scope>
    <source>
        <strain evidence="1 2">ROY-5-3</strain>
    </source>
</reference>
<sequence>MSPPMPPFPTVPAPRWDGRRVLFEVVEDARLIPCAISMNALQDLSEMRRFKPAELMKCFAAARPRIEAIALDKHRARAEGSVGLLNIWSDDVEDAAVPPAKAVPTA</sequence>
<dbReference type="RefSeq" id="WP_216878219.1">
    <property type="nucleotide sequence ID" value="NZ_JAERQM010000007.1"/>
</dbReference>
<evidence type="ECO:0000313" key="2">
    <source>
        <dbReference type="Proteomes" id="UP000689967"/>
    </source>
</evidence>
<accession>A0ABS6HBV5</accession>
<keyword evidence="2" id="KW-1185">Reference proteome</keyword>
<gene>
    <name evidence="1" type="ORF">JJQ90_20920</name>
</gene>
<evidence type="ECO:0000313" key="1">
    <source>
        <dbReference type="EMBL" id="MBU8546196.1"/>
    </source>
</evidence>